<keyword evidence="3" id="KW-1185">Reference proteome</keyword>
<dbReference type="SUPFAM" id="SSF47413">
    <property type="entry name" value="lambda repressor-like DNA-binding domains"/>
    <property type="match status" value="1"/>
</dbReference>
<dbReference type="Gene3D" id="1.10.260.40">
    <property type="entry name" value="lambda repressor-like DNA-binding domains"/>
    <property type="match status" value="1"/>
</dbReference>
<dbReference type="InterPro" id="IPR001387">
    <property type="entry name" value="Cro/C1-type_HTH"/>
</dbReference>
<dbReference type="InterPro" id="IPR010982">
    <property type="entry name" value="Lambda_DNA-bd_dom_sf"/>
</dbReference>
<accession>A0A8H9L650</accession>
<name>A0A8H9L650_9DEIO</name>
<proteinExistence type="predicted"/>
<gene>
    <name evidence="2" type="ORF">GCM10008956_15050</name>
</gene>
<comment type="caution">
    <text evidence="2">The sequence shown here is derived from an EMBL/GenBank/DDBJ whole genome shotgun (WGS) entry which is preliminary data.</text>
</comment>
<reference evidence="3" key="1">
    <citation type="journal article" date="2019" name="Int. J. Syst. Evol. Microbiol.">
        <title>The Global Catalogue of Microorganisms (GCM) 10K type strain sequencing project: providing services to taxonomists for standard genome sequencing and annotation.</title>
        <authorList>
            <consortium name="The Broad Institute Genomics Platform"/>
            <consortium name="The Broad Institute Genome Sequencing Center for Infectious Disease"/>
            <person name="Wu L."/>
            <person name="Ma J."/>
        </authorList>
    </citation>
    <scope>NUCLEOTIDE SEQUENCE [LARGE SCALE GENOMIC DNA]</scope>
    <source>
        <strain evidence="3">JCM 31047</strain>
    </source>
</reference>
<feature type="region of interest" description="Disordered" evidence="1">
    <location>
        <begin position="1"/>
        <end position="21"/>
    </location>
</feature>
<sequence length="96" mass="10854">MTGHTPQQEKHPSPDAKNSISIRLWLRHTRKARRLSQEHISTYTAQFGPDSTISRTLLSHVECGRTKLTSLGPQRLEALRQALGVPADEWRTQVGE</sequence>
<dbReference type="CDD" id="cd00093">
    <property type="entry name" value="HTH_XRE"/>
    <property type="match status" value="1"/>
</dbReference>
<evidence type="ECO:0000313" key="3">
    <source>
        <dbReference type="Proteomes" id="UP000600547"/>
    </source>
</evidence>
<dbReference type="Proteomes" id="UP000600547">
    <property type="component" value="Unassembled WGS sequence"/>
</dbReference>
<dbReference type="EMBL" id="BMQG01000004">
    <property type="protein sequence ID" value="GGM39604.1"/>
    <property type="molecule type" value="Genomic_DNA"/>
</dbReference>
<evidence type="ECO:0000256" key="1">
    <source>
        <dbReference type="SAM" id="MobiDB-lite"/>
    </source>
</evidence>
<dbReference type="AlphaFoldDB" id="A0A8H9L650"/>
<organism evidence="2 3">
    <name type="scientific">Deinococcus arenae</name>
    <dbReference type="NCBI Taxonomy" id="1452751"/>
    <lineage>
        <taxon>Bacteria</taxon>
        <taxon>Thermotogati</taxon>
        <taxon>Deinococcota</taxon>
        <taxon>Deinococci</taxon>
        <taxon>Deinococcales</taxon>
        <taxon>Deinococcaceae</taxon>
        <taxon>Deinococcus</taxon>
    </lineage>
</organism>
<dbReference type="GO" id="GO:0003677">
    <property type="term" value="F:DNA binding"/>
    <property type="evidence" value="ECO:0007669"/>
    <property type="project" value="InterPro"/>
</dbReference>
<protein>
    <submittedName>
        <fullName evidence="2">Uncharacterized protein</fullName>
    </submittedName>
</protein>
<evidence type="ECO:0000313" key="2">
    <source>
        <dbReference type="EMBL" id="GGM39604.1"/>
    </source>
</evidence>